<dbReference type="EMBL" id="CP058998">
    <property type="protein sequence ID" value="QLJ52759.1"/>
    <property type="molecule type" value="Genomic_DNA"/>
</dbReference>
<feature type="transmembrane region" description="Helical" evidence="1">
    <location>
        <begin position="6"/>
        <end position="24"/>
    </location>
</feature>
<evidence type="ECO:0000313" key="3">
    <source>
        <dbReference type="Proteomes" id="UP000510821"/>
    </source>
</evidence>
<keyword evidence="1" id="KW-0472">Membrane</keyword>
<proteinExistence type="predicted"/>
<sequence length="131" mass="14280">MKGFVLTIDGIIALIVFISLFVIISSPTLRTTSSAWSDVQVRRLSMDSLTILEKNGALGRAVESNSSSELIYFMGSEFTSLCMQITVSEGDSHVLSAVKSGCVEGRGAFITRRSFVSGDDFYTAELHAWSR</sequence>
<evidence type="ECO:0000256" key="1">
    <source>
        <dbReference type="SAM" id="Phobius"/>
    </source>
</evidence>
<keyword evidence="1" id="KW-0812">Transmembrane</keyword>
<accession>A0A7D6BC23</accession>
<dbReference type="KEGG" id="flt:Sv326_0584"/>
<gene>
    <name evidence="2" type="ORF">Sv326_0584</name>
</gene>
<name>A0A7D6BC23_FERL1</name>
<dbReference type="AlphaFoldDB" id="A0A7D6BC23"/>
<dbReference type="Proteomes" id="UP000510821">
    <property type="component" value="Chromosome"/>
</dbReference>
<organism evidence="2 3">
    <name type="scientific">Fermentimicrarchaeum limneticum</name>
    <dbReference type="NCBI Taxonomy" id="2795018"/>
    <lineage>
        <taxon>Archaea</taxon>
        <taxon>Candidatus Micrarchaeota</taxon>
        <taxon>Candidatus Fermentimicrarchaeales</taxon>
        <taxon>Candidatus Fermentimicrarchaeaceae</taxon>
        <taxon>Candidatus Fermentimicrarchaeum</taxon>
    </lineage>
</organism>
<keyword evidence="1" id="KW-1133">Transmembrane helix</keyword>
<reference evidence="3" key="1">
    <citation type="submission" date="2020-07" db="EMBL/GenBank/DDBJ databases">
        <title>Metabolic diversity and evolutionary history of the archaeal phylum ###Micrarchaeota### uncovered from a freshwater lake metagenome.</title>
        <authorList>
            <person name="Kadnikov V.V."/>
            <person name="Savvichev A.S."/>
            <person name="Mardanov A.V."/>
            <person name="Beletsky A.V."/>
            <person name="Chupakov A.V."/>
            <person name="Kokryatskaya N.M."/>
            <person name="Pimenov N.V."/>
            <person name="Ravin N.V."/>
        </authorList>
    </citation>
    <scope>NUCLEOTIDE SEQUENCE [LARGE SCALE GENOMIC DNA]</scope>
</reference>
<evidence type="ECO:0000313" key="2">
    <source>
        <dbReference type="EMBL" id="QLJ52759.1"/>
    </source>
</evidence>
<protein>
    <submittedName>
        <fullName evidence="2">Uncharacterized protein</fullName>
    </submittedName>
</protein>